<dbReference type="EMBL" id="UINC01034756">
    <property type="protein sequence ID" value="SVB26097.1"/>
    <property type="molecule type" value="Genomic_DNA"/>
</dbReference>
<organism evidence="1">
    <name type="scientific">marine metagenome</name>
    <dbReference type="NCBI Taxonomy" id="408172"/>
    <lineage>
        <taxon>unclassified sequences</taxon>
        <taxon>metagenomes</taxon>
        <taxon>ecological metagenomes</taxon>
    </lineage>
</organism>
<protein>
    <recommendedName>
        <fullName evidence="2">BioF2-like acetyltransferase domain-containing protein</fullName>
    </recommendedName>
</protein>
<feature type="non-terminal residue" evidence="1">
    <location>
        <position position="82"/>
    </location>
</feature>
<proteinExistence type="predicted"/>
<evidence type="ECO:0008006" key="2">
    <source>
        <dbReference type="Google" id="ProtNLM"/>
    </source>
</evidence>
<accession>A0A382CLB0</accession>
<sequence>MVENRRNFRYNEVMYDLELVTNKNADLWDRMLHSCPYSTAFQAMAWRNALTASFKQMSPLYYLIRQGKEIVGGLPMFIFQPM</sequence>
<evidence type="ECO:0000313" key="1">
    <source>
        <dbReference type="EMBL" id="SVB26097.1"/>
    </source>
</evidence>
<name>A0A382CLB0_9ZZZZ</name>
<gene>
    <name evidence="1" type="ORF">METZ01_LOCUS178951</name>
</gene>
<dbReference type="AlphaFoldDB" id="A0A382CLB0"/>
<reference evidence="1" key="1">
    <citation type="submission" date="2018-05" db="EMBL/GenBank/DDBJ databases">
        <authorList>
            <person name="Lanie J.A."/>
            <person name="Ng W.-L."/>
            <person name="Kazmierczak K.M."/>
            <person name="Andrzejewski T.M."/>
            <person name="Davidsen T.M."/>
            <person name="Wayne K.J."/>
            <person name="Tettelin H."/>
            <person name="Glass J.I."/>
            <person name="Rusch D."/>
            <person name="Podicherti R."/>
            <person name="Tsui H.-C.T."/>
            <person name="Winkler M.E."/>
        </authorList>
    </citation>
    <scope>NUCLEOTIDE SEQUENCE</scope>
</reference>